<dbReference type="Proteomes" id="UP001276840">
    <property type="component" value="Unassembled WGS sequence"/>
</dbReference>
<gene>
    <name evidence="4" type="ORF">RFM68_14450</name>
</gene>
<accession>A0ABU4ZN19</accession>
<comment type="caution">
    <text evidence="4">The sequence shown here is derived from an EMBL/GenBank/DDBJ whole genome shotgun (WGS) entry which is preliminary data.</text>
</comment>
<dbReference type="Pfam" id="PF01934">
    <property type="entry name" value="HepT-like"/>
    <property type="match status" value="1"/>
</dbReference>
<keyword evidence="3" id="KW-0378">Hydrolase</keyword>
<organism evidence="4 5">
    <name type="scientific">Mesorhizobium montanum</name>
    <dbReference type="NCBI Taxonomy" id="3072323"/>
    <lineage>
        <taxon>Bacteria</taxon>
        <taxon>Pseudomonadati</taxon>
        <taxon>Pseudomonadota</taxon>
        <taxon>Alphaproteobacteria</taxon>
        <taxon>Hyphomicrobiales</taxon>
        <taxon>Phyllobacteriaceae</taxon>
        <taxon>Mesorhizobium</taxon>
    </lineage>
</organism>
<dbReference type="RefSeq" id="WP_320233748.1">
    <property type="nucleotide sequence ID" value="NZ_JAVIJF010000009.1"/>
</dbReference>
<evidence type="ECO:0000313" key="5">
    <source>
        <dbReference type="Proteomes" id="UP001276840"/>
    </source>
</evidence>
<evidence type="ECO:0000256" key="1">
    <source>
        <dbReference type="ARBA" id="ARBA00022649"/>
    </source>
</evidence>
<sequence length="82" mass="8709">MRAALDGIAAATAGKTLEDFRSDWLLRHGVERGIEIISEAARHVPDDLTALAPVRHPPATILSLAASYGLENTACTMQSAQP</sequence>
<name>A0ABU4ZN19_9HYPH</name>
<reference evidence="4 5" key="1">
    <citation type="submission" date="2023-08" db="EMBL/GenBank/DDBJ databases">
        <title>Implementing the SeqCode for naming new Mesorhizobium species isolated from Vachellia karroo root nodules.</title>
        <authorList>
            <person name="Van Lill M."/>
        </authorList>
    </citation>
    <scope>NUCLEOTIDE SEQUENCE [LARGE SCALE GENOMIC DNA]</scope>
    <source>
        <strain evidence="4 5">MSK 1335</strain>
    </source>
</reference>
<dbReference type="InterPro" id="IPR008201">
    <property type="entry name" value="HepT-like"/>
</dbReference>
<keyword evidence="1" id="KW-1277">Toxin-antitoxin system</keyword>
<evidence type="ECO:0000256" key="3">
    <source>
        <dbReference type="ARBA" id="ARBA00022801"/>
    </source>
</evidence>
<evidence type="ECO:0000313" key="4">
    <source>
        <dbReference type="EMBL" id="MDX8525714.1"/>
    </source>
</evidence>
<evidence type="ECO:0000256" key="2">
    <source>
        <dbReference type="ARBA" id="ARBA00022722"/>
    </source>
</evidence>
<protein>
    <submittedName>
        <fullName evidence="4">DUF86 domain-containing protein</fullName>
    </submittedName>
</protein>
<proteinExistence type="predicted"/>
<keyword evidence="5" id="KW-1185">Reference proteome</keyword>
<keyword evidence="2" id="KW-0540">Nuclease</keyword>
<dbReference type="EMBL" id="JAVIJF010000009">
    <property type="protein sequence ID" value="MDX8525714.1"/>
    <property type="molecule type" value="Genomic_DNA"/>
</dbReference>